<dbReference type="AlphaFoldDB" id="A0AAD6YXW9"/>
<reference evidence="2" key="1">
    <citation type="submission" date="2023-03" db="EMBL/GenBank/DDBJ databases">
        <title>Massive genome expansion in bonnet fungi (Mycena s.s.) driven by repeated elements and novel gene families across ecological guilds.</title>
        <authorList>
            <consortium name="Lawrence Berkeley National Laboratory"/>
            <person name="Harder C.B."/>
            <person name="Miyauchi S."/>
            <person name="Viragh M."/>
            <person name="Kuo A."/>
            <person name="Thoen E."/>
            <person name="Andreopoulos B."/>
            <person name="Lu D."/>
            <person name="Skrede I."/>
            <person name="Drula E."/>
            <person name="Henrissat B."/>
            <person name="Morin E."/>
            <person name="Kohler A."/>
            <person name="Barry K."/>
            <person name="LaButti K."/>
            <person name="Morin E."/>
            <person name="Salamov A."/>
            <person name="Lipzen A."/>
            <person name="Mereny Z."/>
            <person name="Hegedus B."/>
            <person name="Baldrian P."/>
            <person name="Stursova M."/>
            <person name="Weitz H."/>
            <person name="Taylor A."/>
            <person name="Grigoriev I.V."/>
            <person name="Nagy L.G."/>
            <person name="Martin F."/>
            <person name="Kauserud H."/>
        </authorList>
    </citation>
    <scope>NUCLEOTIDE SEQUENCE</scope>
    <source>
        <strain evidence="2">CBHHK002</strain>
    </source>
</reference>
<feature type="region of interest" description="Disordered" evidence="1">
    <location>
        <begin position="224"/>
        <end position="284"/>
    </location>
</feature>
<organism evidence="2 3">
    <name type="scientific">Mycena albidolilacea</name>
    <dbReference type="NCBI Taxonomy" id="1033008"/>
    <lineage>
        <taxon>Eukaryota</taxon>
        <taxon>Fungi</taxon>
        <taxon>Dikarya</taxon>
        <taxon>Basidiomycota</taxon>
        <taxon>Agaricomycotina</taxon>
        <taxon>Agaricomycetes</taxon>
        <taxon>Agaricomycetidae</taxon>
        <taxon>Agaricales</taxon>
        <taxon>Marasmiineae</taxon>
        <taxon>Mycenaceae</taxon>
        <taxon>Mycena</taxon>
    </lineage>
</organism>
<evidence type="ECO:0000313" key="3">
    <source>
        <dbReference type="Proteomes" id="UP001218218"/>
    </source>
</evidence>
<dbReference type="Proteomes" id="UP001218218">
    <property type="component" value="Unassembled WGS sequence"/>
</dbReference>
<gene>
    <name evidence="2" type="ORF">DFH08DRAFT_946234</name>
</gene>
<feature type="compositionally biased region" description="Basic and acidic residues" evidence="1">
    <location>
        <begin position="227"/>
        <end position="262"/>
    </location>
</feature>
<comment type="caution">
    <text evidence="2">The sequence shown here is derived from an EMBL/GenBank/DDBJ whole genome shotgun (WGS) entry which is preliminary data.</text>
</comment>
<accession>A0AAD6YXW9</accession>
<sequence length="448" mass="50655">MDLRASFSGARWLRSADVRPRHCLHRSRWSSADGALPACAHALSPRPCCTLPYSHTTTYALPLAHPTALTLAPRNRAFAIAHSPNSLSPARTAQTLHPHPALQPIQIRSLNLFPRDADSAPYRQKPRCWQSHPRRAPSLPSSARHTRVCAASPFPIDEIGSNRKNRIVLPRSPVQKRKPPPLTISGRDRTVFPLSSFSSSLAMSMRGEALHGVLGWGGATRKGCQRLQERRAEERRRRNEWRERREERKEDDEWREQERTVEGMKTGGGEDTNGEDRGREGKTWCCFSPRRSTEGGFDRNHEWWGRVGMEGRKKRRQDAGQRWSGRGRTHRQRQIKGYRGAHSSRAQNRLRHPIIVEPHKKGGVVSFAGEADKMRQAHAWRKQKRGHTTSMHVRPPSRQRLAKATAGSHGAPSCSQRGLWCMDGHAPHAGVRSIAKPKWVAIRSYLAS</sequence>
<feature type="region of interest" description="Disordered" evidence="1">
    <location>
        <begin position="381"/>
        <end position="414"/>
    </location>
</feature>
<feature type="region of interest" description="Disordered" evidence="1">
    <location>
        <begin position="310"/>
        <end position="346"/>
    </location>
</feature>
<keyword evidence="3" id="KW-1185">Reference proteome</keyword>
<feature type="compositionally biased region" description="Basic residues" evidence="1">
    <location>
        <begin position="325"/>
        <end position="336"/>
    </location>
</feature>
<name>A0AAD6YXW9_9AGAR</name>
<evidence type="ECO:0000313" key="2">
    <source>
        <dbReference type="EMBL" id="KAJ7300907.1"/>
    </source>
</evidence>
<proteinExistence type="predicted"/>
<feature type="region of interest" description="Disordered" evidence="1">
    <location>
        <begin position="122"/>
        <end position="144"/>
    </location>
</feature>
<evidence type="ECO:0000256" key="1">
    <source>
        <dbReference type="SAM" id="MobiDB-lite"/>
    </source>
</evidence>
<protein>
    <submittedName>
        <fullName evidence="2">Uncharacterized protein</fullName>
    </submittedName>
</protein>
<dbReference type="EMBL" id="JARIHO010000149">
    <property type="protein sequence ID" value="KAJ7300907.1"/>
    <property type="molecule type" value="Genomic_DNA"/>
</dbReference>